<name>A0A2Z2NXM2_9GAMM</name>
<dbReference type="CDD" id="cd02440">
    <property type="entry name" value="AdoMet_MTases"/>
    <property type="match status" value="1"/>
</dbReference>
<keyword evidence="6" id="KW-0830">Ubiquinone</keyword>
<comment type="catalytic activity">
    <reaction evidence="5">
        <text>a 3-(all-trans-polyprenyl)benzene-1,2-diol + S-adenosyl-L-methionine = a 2-methoxy-6-(all-trans-polyprenyl)phenol + S-adenosyl-L-homocysteine + H(+)</text>
        <dbReference type="Rhea" id="RHEA:31411"/>
        <dbReference type="Rhea" id="RHEA-COMP:9550"/>
        <dbReference type="Rhea" id="RHEA-COMP:9551"/>
        <dbReference type="ChEBI" id="CHEBI:15378"/>
        <dbReference type="ChEBI" id="CHEBI:57856"/>
        <dbReference type="ChEBI" id="CHEBI:59789"/>
        <dbReference type="ChEBI" id="CHEBI:62729"/>
        <dbReference type="ChEBI" id="CHEBI:62731"/>
        <dbReference type="EC" id="2.1.1.222"/>
    </reaction>
</comment>
<comment type="catalytic activity">
    <reaction evidence="5">
        <text>a 3-demethylubiquinol + S-adenosyl-L-methionine = a ubiquinol + S-adenosyl-L-homocysteine + H(+)</text>
        <dbReference type="Rhea" id="RHEA:44380"/>
        <dbReference type="Rhea" id="RHEA-COMP:9566"/>
        <dbReference type="Rhea" id="RHEA-COMP:10914"/>
        <dbReference type="ChEBI" id="CHEBI:15378"/>
        <dbReference type="ChEBI" id="CHEBI:17976"/>
        <dbReference type="ChEBI" id="CHEBI:57856"/>
        <dbReference type="ChEBI" id="CHEBI:59789"/>
        <dbReference type="ChEBI" id="CHEBI:84422"/>
        <dbReference type="EC" id="2.1.1.64"/>
    </reaction>
</comment>
<dbReference type="PANTHER" id="PTHR43464">
    <property type="entry name" value="METHYLTRANSFERASE"/>
    <property type="match status" value="1"/>
</dbReference>
<keyword evidence="1 5" id="KW-0489">Methyltransferase</keyword>
<dbReference type="EC" id="2.1.1.222" evidence="5"/>
<dbReference type="SUPFAM" id="SSF53335">
    <property type="entry name" value="S-adenosyl-L-methionine-dependent methyltransferases"/>
    <property type="match status" value="1"/>
</dbReference>
<feature type="binding site" evidence="5">
    <location>
        <position position="96"/>
    </location>
    <ligand>
        <name>S-adenosyl-L-methionine</name>
        <dbReference type="ChEBI" id="CHEBI:59789"/>
    </ligand>
</feature>
<dbReference type="FunFam" id="3.40.50.150:FF:000028">
    <property type="entry name" value="Ubiquinone biosynthesis O-methyltransferase"/>
    <property type="match status" value="1"/>
</dbReference>
<sequence>MQGRLKMIINCFTIPKLYNQGSGYLAATHRFAKARQVMNSKNHNVDPAELAKFQDLASRWWDANSEFKPLHQINPLRLGWIAERVDLPASRVLDVGCGGGILAESMSQAGADVLGIDLAEAPLAVARLHAKESGATLEYREISAENCAIEMPGSFDCITCLEMLEHVPDPASTVAACASMVKPGGRVFFSTISRNPKSWLFAIAGAEYILRLLPRGTHDWNKFIKPSELGTACRQAGLRVDEIIGLTYNPLTKNYKLEQDVDVNYMIATTRIDPDSTSD</sequence>
<keyword evidence="4 5" id="KW-0949">S-adenosyl-L-methionine</keyword>
<dbReference type="GO" id="GO:0061542">
    <property type="term" value="F:3-demethylubiquinol 3-O-methyltransferase activity"/>
    <property type="evidence" value="ECO:0007669"/>
    <property type="project" value="UniProtKB-UniRule"/>
</dbReference>
<comment type="pathway">
    <text evidence="5">Cofactor biosynthesis; ubiquinone biosynthesis.</text>
</comment>
<evidence type="ECO:0000256" key="4">
    <source>
        <dbReference type="ARBA" id="ARBA00022691"/>
    </source>
</evidence>
<feature type="binding site" evidence="5">
    <location>
        <position position="117"/>
    </location>
    <ligand>
        <name>S-adenosyl-L-methionine</name>
        <dbReference type="ChEBI" id="CHEBI:59789"/>
    </ligand>
</feature>
<evidence type="ECO:0000313" key="6">
    <source>
        <dbReference type="EMBL" id="ASJ75225.1"/>
    </source>
</evidence>
<keyword evidence="7" id="KW-1185">Reference proteome</keyword>
<comment type="similarity">
    <text evidence="5">Belongs to the methyltransferase superfamily. UbiG/COQ3 family.</text>
</comment>
<dbReference type="EMBL" id="CP018632">
    <property type="protein sequence ID" value="ASJ75225.1"/>
    <property type="molecule type" value="Genomic_DNA"/>
</dbReference>
<dbReference type="UniPathway" id="UPA00232"/>
<evidence type="ECO:0000256" key="2">
    <source>
        <dbReference type="ARBA" id="ARBA00022679"/>
    </source>
</evidence>
<reference evidence="6 7" key="1">
    <citation type="submission" date="2016-12" db="EMBL/GenBank/DDBJ databases">
        <authorList>
            <person name="Song W.-J."/>
            <person name="Kurnit D.M."/>
        </authorList>
    </citation>
    <scope>NUCLEOTIDE SEQUENCE [LARGE SCALE GENOMIC DNA]</scope>
    <source>
        <strain evidence="6 7">IMCC3135</strain>
    </source>
</reference>
<evidence type="ECO:0000313" key="7">
    <source>
        <dbReference type="Proteomes" id="UP000250079"/>
    </source>
</evidence>
<evidence type="ECO:0000256" key="5">
    <source>
        <dbReference type="HAMAP-Rule" id="MF_00472"/>
    </source>
</evidence>
<evidence type="ECO:0000256" key="3">
    <source>
        <dbReference type="ARBA" id="ARBA00022688"/>
    </source>
</evidence>
<dbReference type="GO" id="GO:0010420">
    <property type="term" value="F:polyprenyldihydroxybenzoate methyltransferase activity"/>
    <property type="evidence" value="ECO:0007669"/>
    <property type="project" value="InterPro"/>
</dbReference>
<gene>
    <name evidence="6" type="primary">ubiG_2</name>
    <name evidence="5" type="synonym">ubiG</name>
    <name evidence="6" type="ORF">IMCC3135_25850</name>
</gene>
<dbReference type="InterPro" id="IPR029063">
    <property type="entry name" value="SAM-dependent_MTases_sf"/>
</dbReference>
<dbReference type="GO" id="GO:0102208">
    <property type="term" value="F:2-polyprenyl-6-hydroxyphenol methylase activity"/>
    <property type="evidence" value="ECO:0007669"/>
    <property type="project" value="UniProtKB-EC"/>
</dbReference>
<evidence type="ECO:0000256" key="1">
    <source>
        <dbReference type="ARBA" id="ARBA00022603"/>
    </source>
</evidence>
<accession>A0A2Z2NXM2</accession>
<feature type="binding site" evidence="5">
    <location>
        <position position="161"/>
    </location>
    <ligand>
        <name>S-adenosyl-L-methionine</name>
        <dbReference type="ChEBI" id="CHEBI:59789"/>
    </ligand>
</feature>
<comment type="function">
    <text evidence="5">O-methyltransferase that catalyzes the 2 O-methylation steps in the ubiquinone biosynthetic pathway.</text>
</comment>
<proteinExistence type="inferred from homology"/>
<keyword evidence="3 5" id="KW-0831">Ubiquinone biosynthesis</keyword>
<dbReference type="PANTHER" id="PTHR43464:SF19">
    <property type="entry name" value="UBIQUINONE BIOSYNTHESIS O-METHYLTRANSFERASE, MITOCHONDRIAL"/>
    <property type="match status" value="1"/>
</dbReference>
<dbReference type="InterPro" id="IPR010233">
    <property type="entry name" value="UbiG_MeTrfase"/>
</dbReference>
<dbReference type="NCBIfam" id="TIGR01983">
    <property type="entry name" value="UbiG"/>
    <property type="match status" value="1"/>
</dbReference>
<dbReference type="Proteomes" id="UP000250079">
    <property type="component" value="Chromosome"/>
</dbReference>
<dbReference type="Gene3D" id="3.40.50.150">
    <property type="entry name" value="Vaccinia Virus protein VP39"/>
    <property type="match status" value="1"/>
</dbReference>
<feature type="binding site" evidence="5">
    <location>
        <position position="77"/>
    </location>
    <ligand>
        <name>S-adenosyl-L-methionine</name>
        <dbReference type="ChEBI" id="CHEBI:59789"/>
    </ligand>
</feature>
<dbReference type="Pfam" id="PF13489">
    <property type="entry name" value="Methyltransf_23"/>
    <property type="match status" value="1"/>
</dbReference>
<dbReference type="HAMAP" id="MF_00472">
    <property type="entry name" value="UbiG"/>
    <property type="match status" value="1"/>
</dbReference>
<organism evidence="6 7">
    <name type="scientific">Granulosicoccus antarcticus IMCC3135</name>
    <dbReference type="NCBI Taxonomy" id="1192854"/>
    <lineage>
        <taxon>Bacteria</taxon>
        <taxon>Pseudomonadati</taxon>
        <taxon>Pseudomonadota</taxon>
        <taxon>Gammaproteobacteria</taxon>
        <taxon>Chromatiales</taxon>
        <taxon>Granulosicoccaceae</taxon>
        <taxon>Granulosicoccus</taxon>
    </lineage>
</organism>
<protein>
    <recommendedName>
        <fullName evidence="5">Ubiquinone biosynthesis O-methyltransferase</fullName>
    </recommendedName>
    <alternativeName>
        <fullName evidence="5">2-polyprenyl-6-hydroxyphenol methylase</fullName>
        <ecNumber evidence="5">2.1.1.222</ecNumber>
    </alternativeName>
    <alternativeName>
        <fullName evidence="5">3-demethylubiquinone 3-O-methyltransferase</fullName>
        <ecNumber evidence="5">2.1.1.64</ecNumber>
    </alternativeName>
</protein>
<dbReference type="AlphaFoldDB" id="A0A2Z2NXM2"/>
<keyword evidence="2 5" id="KW-0808">Transferase</keyword>
<dbReference type="GO" id="GO:0032259">
    <property type="term" value="P:methylation"/>
    <property type="evidence" value="ECO:0007669"/>
    <property type="project" value="UniProtKB-KW"/>
</dbReference>
<dbReference type="KEGG" id="gai:IMCC3135_25850"/>
<dbReference type="EC" id="2.1.1.64" evidence="5"/>